<name>A0A1E3T6D3_MYCSH</name>
<dbReference type="EMBL" id="UEGW01000001">
    <property type="protein sequence ID" value="SRX96201.1"/>
    <property type="molecule type" value="Genomic_DNA"/>
</dbReference>
<feature type="transmembrane region" description="Helical" evidence="1">
    <location>
        <begin position="21"/>
        <end position="43"/>
    </location>
</feature>
<sequence length="171" mass="18307">MSQSEATAAMTHEPAKFQPTAVAALVARYGLVIVLAWFGAMKFTYYESHGISHWVANSPFLSWFYHIMSIEAFGRFNGSIELITAALLAAKPWYPKAAVVGGIIATMFFVTTLSFMATTPGTGEASAGGFPILSADGEFLMKDIALIGLALFLLADAFEATRRQAAVAKAD</sequence>
<keyword evidence="1" id="KW-0472">Membrane</keyword>
<dbReference type="OrthoDB" id="1118972at2"/>
<reference evidence="2 3" key="1">
    <citation type="submission" date="2018-05" db="EMBL/GenBank/DDBJ databases">
        <authorList>
            <consortium name="IHU Genomes"/>
        </authorList>
    </citation>
    <scope>NUCLEOTIDE SEQUENCE [LARGE SCALE GENOMIC DNA]</scope>
    <source>
        <strain evidence="2 3">P7336</strain>
    </source>
</reference>
<keyword evidence="1" id="KW-0812">Transmembrane</keyword>
<dbReference type="PANTHER" id="PTHR40106:SF1">
    <property type="entry name" value="INNER MEMBRANE PROTEIN RCLC"/>
    <property type="match status" value="1"/>
</dbReference>
<dbReference type="InterPro" id="IPR007339">
    <property type="entry name" value="RclC-like"/>
</dbReference>
<feature type="transmembrane region" description="Helical" evidence="1">
    <location>
        <begin position="97"/>
        <end position="119"/>
    </location>
</feature>
<dbReference type="AlphaFoldDB" id="A0A1E3T6D3"/>
<keyword evidence="1" id="KW-1133">Transmembrane helix</keyword>
<keyword evidence="3" id="KW-1185">Reference proteome</keyword>
<dbReference type="PANTHER" id="PTHR40106">
    <property type="entry name" value="INNER MEMBRANE PROTEIN RCLC"/>
    <property type="match status" value="1"/>
</dbReference>
<dbReference type="GO" id="GO:0005886">
    <property type="term" value="C:plasma membrane"/>
    <property type="evidence" value="ECO:0007669"/>
    <property type="project" value="TreeGrafter"/>
</dbReference>
<evidence type="ECO:0000313" key="2">
    <source>
        <dbReference type="EMBL" id="SRX96201.1"/>
    </source>
</evidence>
<feature type="transmembrane region" description="Helical" evidence="1">
    <location>
        <begin position="139"/>
        <end position="158"/>
    </location>
</feature>
<organism evidence="2 3">
    <name type="scientific">Mycobacterium shimoidei</name>
    <dbReference type="NCBI Taxonomy" id="29313"/>
    <lineage>
        <taxon>Bacteria</taxon>
        <taxon>Bacillati</taxon>
        <taxon>Actinomycetota</taxon>
        <taxon>Actinomycetes</taxon>
        <taxon>Mycobacteriales</taxon>
        <taxon>Mycobacteriaceae</taxon>
        <taxon>Mycobacterium</taxon>
    </lineage>
</organism>
<evidence type="ECO:0000256" key="1">
    <source>
        <dbReference type="SAM" id="Phobius"/>
    </source>
</evidence>
<dbReference type="InterPro" id="IPR016865">
    <property type="entry name" value="RclC"/>
</dbReference>
<dbReference type="RefSeq" id="WP_069397697.1">
    <property type="nucleotide sequence ID" value="NZ_JACKUN010000010.1"/>
</dbReference>
<dbReference type="STRING" id="29313.BHQ16_19340"/>
<accession>A0A1E3T6D3</accession>
<protein>
    <recommendedName>
        <fullName evidence="4">DUF417 family protein</fullName>
    </recommendedName>
</protein>
<dbReference type="GO" id="GO:1901530">
    <property type="term" value="P:response to hypochlorite"/>
    <property type="evidence" value="ECO:0007669"/>
    <property type="project" value="TreeGrafter"/>
</dbReference>
<evidence type="ECO:0000313" key="3">
    <source>
        <dbReference type="Proteomes" id="UP000252015"/>
    </source>
</evidence>
<proteinExistence type="predicted"/>
<evidence type="ECO:0008006" key="4">
    <source>
        <dbReference type="Google" id="ProtNLM"/>
    </source>
</evidence>
<dbReference type="Pfam" id="PF04224">
    <property type="entry name" value="DUF417"/>
    <property type="match status" value="1"/>
</dbReference>
<dbReference type="PIRSF" id="PIRSF028065">
    <property type="entry name" value="UCP028065"/>
    <property type="match status" value="1"/>
</dbReference>
<dbReference type="Proteomes" id="UP000252015">
    <property type="component" value="Unassembled WGS sequence"/>
</dbReference>
<gene>
    <name evidence="2" type="ORF">MSP7336_04477</name>
</gene>